<evidence type="ECO:0000313" key="2">
    <source>
        <dbReference type="EMBL" id="GKT32540.1"/>
    </source>
</evidence>
<evidence type="ECO:0000313" key="3">
    <source>
        <dbReference type="Proteomes" id="UP001057375"/>
    </source>
</evidence>
<name>A0ABQ5KJ46_9EUKA</name>
<dbReference type="Proteomes" id="UP001057375">
    <property type="component" value="Unassembled WGS sequence"/>
</dbReference>
<proteinExistence type="predicted"/>
<evidence type="ECO:0000256" key="1">
    <source>
        <dbReference type="SAM" id="MobiDB-lite"/>
    </source>
</evidence>
<reference evidence="2" key="1">
    <citation type="submission" date="2022-03" db="EMBL/GenBank/DDBJ databases">
        <title>Draft genome sequence of Aduncisulcus paluster, a free-living microaerophilic Fornicata.</title>
        <authorList>
            <person name="Yuyama I."/>
            <person name="Kume K."/>
            <person name="Tamura T."/>
            <person name="Inagaki Y."/>
            <person name="Hashimoto T."/>
        </authorList>
    </citation>
    <scope>NUCLEOTIDE SEQUENCE</scope>
    <source>
        <strain evidence="2">NY0171</strain>
    </source>
</reference>
<gene>
    <name evidence="2" type="ORF">ADUPG1_006673</name>
</gene>
<feature type="region of interest" description="Disordered" evidence="1">
    <location>
        <begin position="430"/>
        <end position="465"/>
    </location>
</feature>
<keyword evidence="3" id="KW-1185">Reference proteome</keyword>
<feature type="non-terminal residue" evidence="2">
    <location>
        <position position="1"/>
    </location>
</feature>
<dbReference type="InterPro" id="IPR011990">
    <property type="entry name" value="TPR-like_helical_dom_sf"/>
</dbReference>
<protein>
    <recommendedName>
        <fullName evidence="4">Anaphase-promoting complex subunit 5</fullName>
    </recommendedName>
</protein>
<accession>A0ABQ5KJ46</accession>
<dbReference type="EMBL" id="BQXS01010005">
    <property type="protein sequence ID" value="GKT32540.1"/>
    <property type="molecule type" value="Genomic_DNA"/>
</dbReference>
<evidence type="ECO:0008006" key="4">
    <source>
        <dbReference type="Google" id="ProtNLM"/>
    </source>
</evidence>
<dbReference type="Gene3D" id="1.25.40.10">
    <property type="entry name" value="Tetratricopeptide repeat domain"/>
    <property type="match status" value="1"/>
</dbReference>
<comment type="caution">
    <text evidence="2">The sequence shown here is derived from an EMBL/GenBank/DDBJ whole genome shotgun (WGS) entry which is preliminary data.</text>
</comment>
<organism evidence="2 3">
    <name type="scientific">Aduncisulcus paluster</name>
    <dbReference type="NCBI Taxonomy" id="2918883"/>
    <lineage>
        <taxon>Eukaryota</taxon>
        <taxon>Metamonada</taxon>
        <taxon>Carpediemonas-like organisms</taxon>
        <taxon>Aduncisulcus</taxon>
    </lineage>
</organism>
<sequence length="507" mass="54131">YLKGILMKCPHRILGLKYLAQALWIRREVSALCFLCERMAVVSGLTGREGWQGTDLAREQVGDVGYQSLGIIGDAIERGMSGIGGAGGSGSGLSQNPGIVTRDGMKWWIGGEEKIIGSVYIKEKHQSQHSKTKGSKKETGSYGQYGVVQDTIGIGGGYNSTVVPSTIILSSNIAACPLVSINDHAVTCAMFLSCGMSKHTTSPADVTNLFELATLQEPFCAFTNYLHGMHCLDQLDDRSATILARAALSISPFSPSALLLHAHAMRLLEKNYDASKSAQAAANTSGLSPVVCVAAAQICRRVGAVEQAIQILTACELTLKTTYGEAFGSDGSTGPSISRITHHTSGTTAVTVTSRQFSLSAASKSQSSPLRTVLALVQCELCICLIKSGSSKEMDARLKARECVKNAGDELVSVPTWPLILYIARENEGESGSSKSEEESHYQHLSFSGAPSTIPAPRMRTRGGWEEGMREDYNKMRGVDAGRIAAVLDVKEVMDIVSSPLMKGWIG</sequence>
<dbReference type="SUPFAM" id="SSF48452">
    <property type="entry name" value="TPR-like"/>
    <property type="match status" value="1"/>
</dbReference>